<feature type="transmembrane region" description="Helical" evidence="2">
    <location>
        <begin position="210"/>
        <end position="230"/>
    </location>
</feature>
<sequence length="240" mass="26577">MEGLLRCAAAALSFLLLLLALATQPTVSVAPGVASAPEAPAVPEEVDYSLNEADEPEYDEEKTVPVFADDLFAQGPETLRRNQEELNLREQRGLRRKQKLEKRRKAALYSAITQWTALLLVTTAISAASVFILWKTYKTLEVQEAEEPKQEPAPKAKEAEVKSEKEKEAKVESGEEKEAEVESEKVTSPEVAEVATPEPNDLSAKLSRTLIRFIMTYGAMVATLGVFRLASKVVRYWLGQ</sequence>
<gene>
    <name evidence="4" type="ORF">BESB_025750</name>
</gene>
<evidence type="ECO:0000256" key="3">
    <source>
        <dbReference type="SAM" id="SignalP"/>
    </source>
</evidence>
<feature type="transmembrane region" description="Helical" evidence="2">
    <location>
        <begin position="112"/>
        <end position="134"/>
    </location>
</feature>
<dbReference type="EMBL" id="NWUJ01000014">
    <property type="protein sequence ID" value="PFH31601.1"/>
    <property type="molecule type" value="Genomic_DNA"/>
</dbReference>
<feature type="chain" id="PRO_5013038355" description="Transmembrane protein" evidence="3">
    <location>
        <begin position="23"/>
        <end position="240"/>
    </location>
</feature>
<dbReference type="VEuPathDB" id="ToxoDB:BESB_025750"/>
<keyword evidence="2" id="KW-1133">Transmembrane helix</keyword>
<proteinExistence type="predicted"/>
<keyword evidence="5" id="KW-1185">Reference proteome</keyword>
<evidence type="ECO:0000313" key="5">
    <source>
        <dbReference type="Proteomes" id="UP000224006"/>
    </source>
</evidence>
<accession>A0A2A9M5L9</accession>
<comment type="caution">
    <text evidence="4">The sequence shown here is derived from an EMBL/GenBank/DDBJ whole genome shotgun (WGS) entry which is preliminary data.</text>
</comment>
<reference evidence="4 5" key="1">
    <citation type="submission" date="2017-09" db="EMBL/GenBank/DDBJ databases">
        <title>Genome sequencing of Besnoitia besnoiti strain Bb-Ger1.</title>
        <authorList>
            <person name="Schares G."/>
            <person name="Venepally P."/>
            <person name="Lorenzi H.A."/>
        </authorList>
    </citation>
    <scope>NUCLEOTIDE SEQUENCE [LARGE SCALE GENOMIC DNA]</scope>
    <source>
        <strain evidence="4 5">Bb-Ger1</strain>
    </source>
</reference>
<dbReference type="RefSeq" id="XP_029215610.1">
    <property type="nucleotide sequence ID" value="XM_029361255.1"/>
</dbReference>
<feature type="signal peptide" evidence="3">
    <location>
        <begin position="1"/>
        <end position="22"/>
    </location>
</feature>
<dbReference type="AlphaFoldDB" id="A0A2A9M5L9"/>
<dbReference type="KEGG" id="bbes:BESB_025750"/>
<evidence type="ECO:0000256" key="2">
    <source>
        <dbReference type="SAM" id="Phobius"/>
    </source>
</evidence>
<keyword evidence="2" id="KW-0812">Transmembrane</keyword>
<dbReference type="Proteomes" id="UP000224006">
    <property type="component" value="Unassembled WGS sequence"/>
</dbReference>
<protein>
    <recommendedName>
        <fullName evidence="6">Transmembrane protein</fullName>
    </recommendedName>
</protein>
<evidence type="ECO:0000256" key="1">
    <source>
        <dbReference type="SAM" id="MobiDB-lite"/>
    </source>
</evidence>
<organism evidence="4 5">
    <name type="scientific">Besnoitia besnoiti</name>
    <name type="common">Apicomplexan protozoan</name>
    <dbReference type="NCBI Taxonomy" id="94643"/>
    <lineage>
        <taxon>Eukaryota</taxon>
        <taxon>Sar</taxon>
        <taxon>Alveolata</taxon>
        <taxon>Apicomplexa</taxon>
        <taxon>Conoidasida</taxon>
        <taxon>Coccidia</taxon>
        <taxon>Eucoccidiorida</taxon>
        <taxon>Eimeriorina</taxon>
        <taxon>Sarcocystidae</taxon>
        <taxon>Besnoitia</taxon>
    </lineage>
</organism>
<feature type="region of interest" description="Disordered" evidence="1">
    <location>
        <begin position="144"/>
        <end position="197"/>
    </location>
</feature>
<evidence type="ECO:0008006" key="6">
    <source>
        <dbReference type="Google" id="ProtNLM"/>
    </source>
</evidence>
<feature type="compositionally biased region" description="Basic and acidic residues" evidence="1">
    <location>
        <begin position="146"/>
        <end position="187"/>
    </location>
</feature>
<keyword evidence="3" id="KW-0732">Signal</keyword>
<dbReference type="GeneID" id="40307627"/>
<name>A0A2A9M5L9_BESBE</name>
<keyword evidence="2" id="KW-0472">Membrane</keyword>
<evidence type="ECO:0000313" key="4">
    <source>
        <dbReference type="EMBL" id="PFH31601.1"/>
    </source>
</evidence>